<dbReference type="InterPro" id="IPR019416">
    <property type="entry name" value="NCBP3"/>
</dbReference>
<dbReference type="EMBL" id="JACGCI010000007">
    <property type="protein sequence ID" value="KAF6762480.1"/>
    <property type="molecule type" value="Genomic_DNA"/>
</dbReference>
<accession>A0A8H6IBH6</accession>
<protein>
    <recommendedName>
        <fullName evidence="4">Chromatin target of PRMT1 protein C-terminal domain-containing protein</fullName>
    </recommendedName>
</protein>
<dbReference type="PANTHER" id="PTHR16291:SF0">
    <property type="entry name" value="NUCLEAR CAP-BINDING PROTEIN SUBUNIT 3"/>
    <property type="match status" value="1"/>
</dbReference>
<dbReference type="GO" id="GO:0005634">
    <property type="term" value="C:nucleus"/>
    <property type="evidence" value="ECO:0007669"/>
    <property type="project" value="TreeGrafter"/>
</dbReference>
<reference evidence="2 3" key="1">
    <citation type="submission" date="2020-07" db="EMBL/GenBank/DDBJ databases">
        <title>Comparative genomics of pyrophilous fungi reveals a link between fire events and developmental genes.</title>
        <authorList>
            <consortium name="DOE Joint Genome Institute"/>
            <person name="Steindorff A.S."/>
            <person name="Carver A."/>
            <person name="Calhoun S."/>
            <person name="Stillman K."/>
            <person name="Liu H."/>
            <person name="Lipzen A."/>
            <person name="Pangilinan J."/>
            <person name="Labutti K."/>
            <person name="Bruns T.D."/>
            <person name="Grigoriev I.V."/>
        </authorList>
    </citation>
    <scope>NUCLEOTIDE SEQUENCE [LARGE SCALE GENOMIC DNA]</scope>
    <source>
        <strain evidence="2 3">CBS 144469</strain>
    </source>
</reference>
<dbReference type="PANTHER" id="PTHR16291">
    <property type="entry name" value="NUCLEAR CAP-BINDING PROTEIN SUBUNIT 3"/>
    <property type="match status" value="1"/>
</dbReference>
<dbReference type="AlphaFoldDB" id="A0A8H6IBH6"/>
<keyword evidence="3" id="KW-1185">Reference proteome</keyword>
<feature type="compositionally biased region" description="Basic and acidic residues" evidence="1">
    <location>
        <begin position="218"/>
        <end position="232"/>
    </location>
</feature>
<proteinExistence type="predicted"/>
<evidence type="ECO:0008006" key="4">
    <source>
        <dbReference type="Google" id="ProtNLM"/>
    </source>
</evidence>
<dbReference type="OrthoDB" id="422106at2759"/>
<comment type="caution">
    <text evidence="2">The sequence shown here is derived from an EMBL/GenBank/DDBJ whole genome shotgun (WGS) entry which is preliminary data.</text>
</comment>
<evidence type="ECO:0000256" key="1">
    <source>
        <dbReference type="SAM" id="MobiDB-lite"/>
    </source>
</evidence>
<feature type="compositionally biased region" description="Basic and acidic residues" evidence="1">
    <location>
        <begin position="360"/>
        <end position="400"/>
    </location>
</feature>
<feature type="compositionally biased region" description="Basic and acidic residues" evidence="1">
    <location>
        <begin position="429"/>
        <end position="445"/>
    </location>
</feature>
<name>A0A8H6IBH6_9AGAR</name>
<feature type="region of interest" description="Disordered" evidence="1">
    <location>
        <begin position="1"/>
        <end position="25"/>
    </location>
</feature>
<feature type="region of interest" description="Disordered" evidence="1">
    <location>
        <begin position="209"/>
        <end position="236"/>
    </location>
</feature>
<dbReference type="GO" id="GO:0003729">
    <property type="term" value="F:mRNA binding"/>
    <property type="evidence" value="ECO:0007669"/>
    <property type="project" value="InterPro"/>
</dbReference>
<evidence type="ECO:0000313" key="2">
    <source>
        <dbReference type="EMBL" id="KAF6762480.1"/>
    </source>
</evidence>
<feature type="compositionally biased region" description="Acidic residues" evidence="1">
    <location>
        <begin position="84"/>
        <end position="103"/>
    </location>
</feature>
<feature type="region of interest" description="Disordered" evidence="1">
    <location>
        <begin position="270"/>
        <end position="472"/>
    </location>
</feature>
<dbReference type="GO" id="GO:0000340">
    <property type="term" value="F:RNA 7-methylguanosine cap binding"/>
    <property type="evidence" value="ECO:0007669"/>
    <property type="project" value="InterPro"/>
</dbReference>
<feature type="region of interest" description="Disordered" evidence="1">
    <location>
        <begin position="67"/>
        <end position="105"/>
    </location>
</feature>
<feature type="compositionally biased region" description="Basic and acidic residues" evidence="1">
    <location>
        <begin position="409"/>
        <end position="418"/>
    </location>
</feature>
<feature type="compositionally biased region" description="Basic and acidic residues" evidence="1">
    <location>
        <begin position="301"/>
        <end position="314"/>
    </location>
</feature>
<organism evidence="2 3">
    <name type="scientific">Ephemerocybe angulata</name>
    <dbReference type="NCBI Taxonomy" id="980116"/>
    <lineage>
        <taxon>Eukaryota</taxon>
        <taxon>Fungi</taxon>
        <taxon>Dikarya</taxon>
        <taxon>Basidiomycota</taxon>
        <taxon>Agaricomycotina</taxon>
        <taxon>Agaricomycetes</taxon>
        <taxon>Agaricomycetidae</taxon>
        <taxon>Agaricales</taxon>
        <taxon>Agaricineae</taxon>
        <taxon>Psathyrellaceae</taxon>
        <taxon>Ephemerocybe</taxon>
    </lineage>
</organism>
<dbReference type="Proteomes" id="UP000521943">
    <property type="component" value="Unassembled WGS sequence"/>
</dbReference>
<gene>
    <name evidence="2" type="ORF">DFP72DRAFT_1041099</name>
</gene>
<dbReference type="Pfam" id="PF10309">
    <property type="entry name" value="NCBP3"/>
    <property type="match status" value="1"/>
</dbReference>
<sequence>MDVLIDDGIGPTSFGSTTDEPQPELLSYDDVPYEEQVAASSSLADRIGKGKVYLLADASGERGYRQTPCSFPASPMLRRAQDGSLEDDTEMMEDDTMESDDLDPDLRPNALYFSGPPIAHLPTQRIFAYATHFDAHPLGLEWISDTSCVLVFSNRPSAQKAFKLLARSSSLEESSVDDDGTIAAKSIPVPIWPAEKQLSRSLEMALLGQGKASAATTTEEKRASDRKRREEGLAGPLRMRWARRDDVKKRGAKRESEFYRRHGVLVGKEVVNGRDIPNANVSGGGSSRKRGREEEEEEEDTRARLDRELDAFLEEKEDGEGEGALVGRMGQSSREVSEVEEELPASPPSKMRSDYIASDGRTRVDRSSGRRSRRDERGGSSWGHGRDSRRGEGLSLRDRIGGASQGSWGRDEGRDYREPKRRRGGDGTTTRESREPRESGSDSRRGAGRSAPRPRKTQQELDDELDAFLNAS</sequence>
<evidence type="ECO:0000313" key="3">
    <source>
        <dbReference type="Proteomes" id="UP000521943"/>
    </source>
</evidence>